<evidence type="ECO:0000313" key="5">
    <source>
        <dbReference type="Proteomes" id="UP001432027"/>
    </source>
</evidence>
<evidence type="ECO:0000256" key="2">
    <source>
        <dbReference type="ARBA" id="ARBA00023284"/>
    </source>
</evidence>
<evidence type="ECO:0000256" key="1">
    <source>
        <dbReference type="ARBA" id="ARBA00022729"/>
    </source>
</evidence>
<dbReference type="PANTHER" id="PTHR13544">
    <property type="entry name" value="SELENOPROTEIN T"/>
    <property type="match status" value="1"/>
</dbReference>
<name>A0AAV5UD14_9BILA</name>
<dbReference type="NCBIfam" id="TIGR02174">
    <property type="entry name" value="CXXU_selWTH"/>
    <property type="match status" value="1"/>
</dbReference>
<dbReference type="GO" id="GO:0005789">
    <property type="term" value="C:endoplasmic reticulum membrane"/>
    <property type="evidence" value="ECO:0007669"/>
    <property type="project" value="TreeGrafter"/>
</dbReference>
<dbReference type="Gene3D" id="3.40.30.10">
    <property type="entry name" value="Glutaredoxin"/>
    <property type="match status" value="1"/>
</dbReference>
<organism evidence="4 5">
    <name type="scientific">Pristionchus entomophagus</name>
    <dbReference type="NCBI Taxonomy" id="358040"/>
    <lineage>
        <taxon>Eukaryota</taxon>
        <taxon>Metazoa</taxon>
        <taxon>Ecdysozoa</taxon>
        <taxon>Nematoda</taxon>
        <taxon>Chromadorea</taxon>
        <taxon>Rhabditida</taxon>
        <taxon>Rhabditina</taxon>
        <taxon>Diplogasteromorpha</taxon>
        <taxon>Diplogasteroidea</taxon>
        <taxon>Neodiplogasteridae</taxon>
        <taxon>Pristionchus</taxon>
    </lineage>
</organism>
<dbReference type="InterPro" id="IPR019389">
    <property type="entry name" value="Selenoprotein_T"/>
</dbReference>
<evidence type="ECO:0000256" key="3">
    <source>
        <dbReference type="SAM" id="Phobius"/>
    </source>
</evidence>
<keyword evidence="5" id="KW-1185">Reference proteome</keyword>
<protein>
    <submittedName>
        <fullName evidence="4">Uncharacterized protein</fullName>
    </submittedName>
</protein>
<dbReference type="Proteomes" id="UP001432027">
    <property type="component" value="Unassembled WGS sequence"/>
</dbReference>
<keyword evidence="3" id="KW-0812">Transmembrane</keyword>
<dbReference type="Pfam" id="PF10262">
    <property type="entry name" value="Rdx"/>
    <property type="match status" value="1"/>
</dbReference>
<dbReference type="SUPFAM" id="SSF52833">
    <property type="entry name" value="Thioredoxin-like"/>
    <property type="match status" value="1"/>
</dbReference>
<dbReference type="GO" id="GO:0045454">
    <property type="term" value="P:cell redox homeostasis"/>
    <property type="evidence" value="ECO:0007669"/>
    <property type="project" value="TreeGrafter"/>
</dbReference>
<sequence>MKTYVAQAINLLKMGGLIVVVTGSNPLAALGLAAPTILTWAHGNKLSACMMLFLLSNMVESSLMSTGAFEIFLGENQLWSKIESGRVPAPGELLQMIDSQLELAGKIPTKGVTGGEFDMNKEKF</sequence>
<keyword evidence="2" id="KW-0676">Redox-active center</keyword>
<dbReference type="EMBL" id="BTSX01000006">
    <property type="protein sequence ID" value="GMT04849.1"/>
    <property type="molecule type" value="Genomic_DNA"/>
</dbReference>
<dbReference type="GO" id="GO:0004791">
    <property type="term" value="F:thioredoxin-disulfide reductase (NADPH) activity"/>
    <property type="evidence" value="ECO:0007669"/>
    <property type="project" value="TreeGrafter"/>
</dbReference>
<gene>
    <name evidence="4" type="ORF">PENTCL1PPCAC_27023</name>
</gene>
<keyword evidence="1" id="KW-0732">Signal</keyword>
<dbReference type="InterPro" id="IPR011893">
    <property type="entry name" value="Selenoprotein_Rdx-typ"/>
</dbReference>
<dbReference type="AlphaFoldDB" id="A0AAV5UD14"/>
<accession>A0AAV5UD14</accession>
<reference evidence="4" key="1">
    <citation type="submission" date="2023-10" db="EMBL/GenBank/DDBJ databases">
        <title>Genome assembly of Pristionchus species.</title>
        <authorList>
            <person name="Yoshida K."/>
            <person name="Sommer R.J."/>
        </authorList>
    </citation>
    <scope>NUCLEOTIDE SEQUENCE</scope>
    <source>
        <strain evidence="4">RS0144</strain>
    </source>
</reference>
<dbReference type="PANTHER" id="PTHR13544:SF0">
    <property type="entry name" value="THIOREDOXIN REDUCTASE-LIKE SELENOPROTEIN T"/>
    <property type="match status" value="1"/>
</dbReference>
<feature type="transmembrane region" description="Helical" evidence="3">
    <location>
        <begin position="12"/>
        <end position="38"/>
    </location>
</feature>
<comment type="caution">
    <text evidence="4">The sequence shown here is derived from an EMBL/GenBank/DDBJ whole genome shotgun (WGS) entry which is preliminary data.</text>
</comment>
<dbReference type="InterPro" id="IPR036249">
    <property type="entry name" value="Thioredoxin-like_sf"/>
</dbReference>
<keyword evidence="3" id="KW-0472">Membrane</keyword>
<proteinExistence type="predicted"/>
<evidence type="ECO:0000313" key="4">
    <source>
        <dbReference type="EMBL" id="GMT04849.1"/>
    </source>
</evidence>
<keyword evidence="3" id="KW-1133">Transmembrane helix</keyword>